<evidence type="ECO:0000313" key="2">
    <source>
        <dbReference type="Proteomes" id="UP000597444"/>
    </source>
</evidence>
<dbReference type="InterPro" id="IPR043504">
    <property type="entry name" value="Peptidase_S1_PA_chymotrypsin"/>
</dbReference>
<dbReference type="Proteomes" id="UP000597444">
    <property type="component" value="Unassembled WGS sequence"/>
</dbReference>
<evidence type="ECO:0000313" key="1">
    <source>
        <dbReference type="EMBL" id="GHO90442.1"/>
    </source>
</evidence>
<gene>
    <name evidence="1" type="ORF">KSF_004900</name>
</gene>
<proteinExistence type="predicted"/>
<dbReference type="AlphaFoldDB" id="A0A8J3MY21"/>
<name>A0A8J3MY21_9CHLR</name>
<reference evidence="1" key="1">
    <citation type="submission" date="2020-10" db="EMBL/GenBank/DDBJ databases">
        <title>Taxonomic study of unclassified bacteria belonging to the class Ktedonobacteria.</title>
        <authorList>
            <person name="Yabe S."/>
            <person name="Wang C.M."/>
            <person name="Zheng Y."/>
            <person name="Sakai Y."/>
            <person name="Cavaletti L."/>
            <person name="Monciardini P."/>
            <person name="Donadio S."/>
        </authorList>
    </citation>
    <scope>NUCLEOTIDE SEQUENCE</scope>
    <source>
        <strain evidence="1">ID150040</strain>
    </source>
</reference>
<dbReference type="EMBL" id="BNJK01000001">
    <property type="protein sequence ID" value="GHO90442.1"/>
    <property type="molecule type" value="Genomic_DNA"/>
</dbReference>
<sequence>MYAVSSLLTRSTRCLKNLLRYLTDTEAGASGSPVCDDDWLGVAMHCAARKISPESYKGETIKYHNEGIDIHAILDDLPPQLRQEIYEAQGW</sequence>
<organism evidence="1 2">
    <name type="scientific">Reticulibacter mediterranei</name>
    <dbReference type="NCBI Taxonomy" id="2778369"/>
    <lineage>
        <taxon>Bacteria</taxon>
        <taxon>Bacillati</taxon>
        <taxon>Chloroflexota</taxon>
        <taxon>Ktedonobacteria</taxon>
        <taxon>Ktedonobacterales</taxon>
        <taxon>Reticulibacteraceae</taxon>
        <taxon>Reticulibacter</taxon>
    </lineage>
</organism>
<comment type="caution">
    <text evidence="1">The sequence shown here is derived from an EMBL/GenBank/DDBJ whole genome shotgun (WGS) entry which is preliminary data.</text>
</comment>
<keyword evidence="2" id="KW-1185">Reference proteome</keyword>
<dbReference type="RefSeq" id="WP_220201406.1">
    <property type="nucleotide sequence ID" value="NZ_BNJK01000001.1"/>
</dbReference>
<dbReference type="Gene3D" id="2.40.10.10">
    <property type="entry name" value="Trypsin-like serine proteases"/>
    <property type="match status" value="1"/>
</dbReference>
<protein>
    <submittedName>
        <fullName evidence="1">Uncharacterized protein</fullName>
    </submittedName>
</protein>
<accession>A0A8J3MY21</accession>